<dbReference type="PANTHER" id="PTHR37391">
    <property type="entry name" value="E3 UBIQUITIN-PROTEIN LIGASE"/>
    <property type="match status" value="1"/>
</dbReference>
<accession>A0A1X9NGM5</accession>
<keyword evidence="3" id="KW-1185">Reference proteome</keyword>
<organism evidence="2 3">
    <name type="scientific">Oceanicoccus sagamiensis</name>
    <dbReference type="NCBI Taxonomy" id="716816"/>
    <lineage>
        <taxon>Bacteria</taxon>
        <taxon>Pseudomonadati</taxon>
        <taxon>Pseudomonadota</taxon>
        <taxon>Gammaproteobacteria</taxon>
        <taxon>Cellvibrionales</taxon>
        <taxon>Spongiibacteraceae</taxon>
        <taxon>Oceanicoccus</taxon>
    </lineage>
</organism>
<dbReference type="STRING" id="716816.BST96_06335"/>
<dbReference type="KEGG" id="osg:BST96_06335"/>
<protein>
    <recommendedName>
        <fullName evidence="1">DUF6817 domain-containing protein</fullName>
    </recommendedName>
</protein>
<reference evidence="2 3" key="1">
    <citation type="submission" date="2016-11" db="EMBL/GenBank/DDBJ databases">
        <title>Trade-off between light-utilization and light-protection in marine flavobacteria.</title>
        <authorList>
            <person name="Kumagai Y."/>
        </authorList>
    </citation>
    <scope>NUCLEOTIDE SEQUENCE [LARGE SCALE GENOMIC DNA]</scope>
    <source>
        <strain evidence="2 3">NBRC 107125</strain>
    </source>
</reference>
<dbReference type="OrthoDB" id="333547at2"/>
<dbReference type="AlphaFoldDB" id="A0A1X9NGM5"/>
<dbReference type="EMBL" id="CP019343">
    <property type="protein sequence ID" value="ARN76321.1"/>
    <property type="molecule type" value="Genomic_DNA"/>
</dbReference>
<dbReference type="Pfam" id="PF20680">
    <property type="entry name" value="DUF6817"/>
    <property type="match status" value="1"/>
</dbReference>
<dbReference type="Proteomes" id="UP000193450">
    <property type="component" value="Chromosome"/>
</dbReference>
<evidence type="ECO:0000313" key="3">
    <source>
        <dbReference type="Proteomes" id="UP000193450"/>
    </source>
</evidence>
<sequence>MTYSSINVKDKFLALKALGVGEFEHLNGNLETHLYETYQLLVNWGNPDFVCDAGLYHAVYGTQAMKDLGIPCKEFSPSDRPNIRKIIGNNAENLVYLYGACDRDYFYPQIGSPNPIYRDRFDQSEKRLPGSTMQNILEITMANELQLCISSSSFRNDNRDWFIALFDRFEGIVSNNAFRLYRDLFTA</sequence>
<gene>
    <name evidence="2" type="ORF">BST96_06335</name>
</gene>
<name>A0A1X9NGM5_9GAMM</name>
<dbReference type="PANTHER" id="PTHR37391:SF2">
    <property type="entry name" value="E3 UBIQUITIN-PROTEIN LIGASE"/>
    <property type="match status" value="1"/>
</dbReference>
<dbReference type="InterPro" id="IPR049202">
    <property type="entry name" value="DUF6817"/>
</dbReference>
<proteinExistence type="predicted"/>
<evidence type="ECO:0000259" key="1">
    <source>
        <dbReference type="Pfam" id="PF20680"/>
    </source>
</evidence>
<feature type="domain" description="DUF6817" evidence="1">
    <location>
        <begin position="15"/>
        <end position="103"/>
    </location>
</feature>
<dbReference type="RefSeq" id="WP_157117879.1">
    <property type="nucleotide sequence ID" value="NZ_CP019343.1"/>
</dbReference>
<evidence type="ECO:0000313" key="2">
    <source>
        <dbReference type="EMBL" id="ARN76321.1"/>
    </source>
</evidence>